<dbReference type="InterPro" id="IPR001296">
    <property type="entry name" value="Glyco_trans_1"/>
</dbReference>
<name>A0A3D2SCI6_9BACE</name>
<reference evidence="2 3" key="1">
    <citation type="journal article" date="2018" name="Nat. Biotechnol.">
        <title>A standardized bacterial taxonomy based on genome phylogeny substantially revises the tree of life.</title>
        <authorList>
            <person name="Parks D.H."/>
            <person name="Chuvochina M."/>
            <person name="Waite D.W."/>
            <person name="Rinke C."/>
            <person name="Skarshewski A."/>
            <person name="Chaumeil P.A."/>
            <person name="Hugenholtz P."/>
        </authorList>
    </citation>
    <scope>NUCLEOTIDE SEQUENCE [LARGE SCALE GENOMIC DNA]</scope>
    <source>
        <strain evidence="2">UBA9667</strain>
    </source>
</reference>
<evidence type="ECO:0000313" key="3">
    <source>
        <dbReference type="Proteomes" id="UP000263098"/>
    </source>
</evidence>
<comment type="caution">
    <text evidence="2">The sequence shown here is derived from an EMBL/GenBank/DDBJ whole genome shotgun (WGS) entry which is preliminary data.</text>
</comment>
<dbReference type="AlphaFoldDB" id="A0A3D2SCI6"/>
<dbReference type="PANTHER" id="PTHR45947">
    <property type="entry name" value="SULFOQUINOVOSYL TRANSFERASE SQD2"/>
    <property type="match status" value="1"/>
</dbReference>
<evidence type="ECO:0000313" key="2">
    <source>
        <dbReference type="EMBL" id="HCK23270.1"/>
    </source>
</evidence>
<protein>
    <submittedName>
        <fullName evidence="2">Glycosyltransferase family 4 protein</fullName>
    </submittedName>
</protein>
<dbReference type="PANTHER" id="PTHR45947:SF3">
    <property type="entry name" value="SULFOQUINOVOSYL TRANSFERASE SQD2"/>
    <property type="match status" value="1"/>
</dbReference>
<dbReference type="SUPFAM" id="SSF53756">
    <property type="entry name" value="UDP-Glycosyltransferase/glycogen phosphorylase"/>
    <property type="match status" value="1"/>
</dbReference>
<organism evidence="2 3">
    <name type="scientific">Bacteroides graminisolvens</name>
    <dbReference type="NCBI Taxonomy" id="477666"/>
    <lineage>
        <taxon>Bacteria</taxon>
        <taxon>Pseudomonadati</taxon>
        <taxon>Bacteroidota</taxon>
        <taxon>Bacteroidia</taxon>
        <taxon>Bacteroidales</taxon>
        <taxon>Bacteroidaceae</taxon>
        <taxon>Bacteroides</taxon>
    </lineage>
</organism>
<dbReference type="GO" id="GO:0016757">
    <property type="term" value="F:glycosyltransferase activity"/>
    <property type="evidence" value="ECO:0007669"/>
    <property type="project" value="InterPro"/>
</dbReference>
<sequence length="170" mass="18992">NIPLLIKAFAITKEKASIKPLLHIYGSGPLKEDFIALCKDLGIYEDVTFFETIPNQEVPKALNTMDIFVNSSNVESFGVNIVEAMACGLPVVATPCPGPKEVIDNGVTGVVLKDWNYEELAEELIKLVENPALREKYGKAGREKVLREYDWSKNVETLINVYHQVARNKK</sequence>
<dbReference type="Gene3D" id="3.40.50.2000">
    <property type="entry name" value="Glycogen Phosphorylase B"/>
    <property type="match status" value="2"/>
</dbReference>
<proteinExistence type="predicted"/>
<dbReference type="Proteomes" id="UP000263098">
    <property type="component" value="Unassembled WGS sequence"/>
</dbReference>
<dbReference type="Pfam" id="PF00534">
    <property type="entry name" value="Glycos_transf_1"/>
    <property type="match status" value="1"/>
</dbReference>
<feature type="non-terminal residue" evidence="2">
    <location>
        <position position="1"/>
    </location>
</feature>
<accession>A0A3D2SCI6</accession>
<feature type="domain" description="Glycosyl transferase family 1" evidence="1">
    <location>
        <begin position="1"/>
        <end position="143"/>
    </location>
</feature>
<dbReference type="EMBL" id="DPVG01000015">
    <property type="protein sequence ID" value="HCK23270.1"/>
    <property type="molecule type" value="Genomic_DNA"/>
</dbReference>
<evidence type="ECO:0000259" key="1">
    <source>
        <dbReference type="Pfam" id="PF00534"/>
    </source>
</evidence>
<gene>
    <name evidence="2" type="ORF">DHW31_00550</name>
</gene>
<keyword evidence="2" id="KW-0808">Transferase</keyword>
<dbReference type="InterPro" id="IPR050194">
    <property type="entry name" value="Glycosyltransferase_grp1"/>
</dbReference>